<evidence type="ECO:0000313" key="2">
    <source>
        <dbReference type="Proteomes" id="UP001623041"/>
    </source>
</evidence>
<evidence type="ECO:0008006" key="3">
    <source>
        <dbReference type="Google" id="ProtNLM"/>
    </source>
</evidence>
<protein>
    <recommendedName>
        <fullName evidence="3">EAL domain-containing protein</fullName>
    </recommendedName>
</protein>
<reference evidence="1 2" key="1">
    <citation type="submission" date="2024-11" db="EMBL/GenBank/DDBJ databases">
        <authorList>
            <person name="Lucas J.A."/>
        </authorList>
    </citation>
    <scope>NUCLEOTIDE SEQUENCE [LARGE SCALE GENOMIC DNA]</scope>
    <source>
        <strain evidence="1 2">Z 5.4</strain>
    </source>
</reference>
<dbReference type="SUPFAM" id="SSF141868">
    <property type="entry name" value="EAL domain-like"/>
    <property type="match status" value="1"/>
</dbReference>
<sequence>MKTTILDLPRPNIKISESLSFFHVFQPIFSLQNETIYGYEYLERAMSLFQKPLPSS</sequence>
<dbReference type="EMBL" id="JBJHQH010000007">
    <property type="protein sequence ID" value="MFK9092212.1"/>
    <property type="molecule type" value="Genomic_DNA"/>
</dbReference>
<dbReference type="RefSeq" id="WP_406580811.1">
    <property type="nucleotide sequence ID" value="NZ_JBJHQH010000007.1"/>
</dbReference>
<accession>A0ABW8RHV8</accession>
<name>A0ABW8RHV8_9BACI</name>
<keyword evidence="2" id="KW-1185">Reference proteome</keyword>
<organism evidence="1 2">
    <name type="scientific">Bacillus salipaludis</name>
    <dbReference type="NCBI Taxonomy" id="2547811"/>
    <lineage>
        <taxon>Bacteria</taxon>
        <taxon>Bacillati</taxon>
        <taxon>Bacillota</taxon>
        <taxon>Bacilli</taxon>
        <taxon>Bacillales</taxon>
        <taxon>Bacillaceae</taxon>
        <taxon>Bacillus</taxon>
    </lineage>
</organism>
<gene>
    <name evidence="1" type="ORF">ACJEBI_12055</name>
</gene>
<comment type="caution">
    <text evidence="1">The sequence shown here is derived from an EMBL/GenBank/DDBJ whole genome shotgun (WGS) entry which is preliminary data.</text>
</comment>
<dbReference type="Proteomes" id="UP001623041">
    <property type="component" value="Unassembled WGS sequence"/>
</dbReference>
<evidence type="ECO:0000313" key="1">
    <source>
        <dbReference type="EMBL" id="MFK9092212.1"/>
    </source>
</evidence>
<proteinExistence type="predicted"/>
<dbReference type="InterPro" id="IPR035919">
    <property type="entry name" value="EAL_sf"/>
</dbReference>